<gene>
    <name evidence="1" type="ORF">LXM24_18140</name>
</gene>
<dbReference type="PANTHER" id="PTHR42830:SF2">
    <property type="entry name" value="OSMC_OHR FAMILY PROTEIN"/>
    <property type="match status" value="1"/>
</dbReference>
<protein>
    <submittedName>
        <fullName evidence="1">OsmC family protein</fullName>
    </submittedName>
</protein>
<sequence length="158" mass="17355">MSKEHHYAATTTWTGNKGAGTASYQAYGRDYVIEIENKPAIHGSSDPAFRGDPTRYNPEELLLSSLSSCHMLWYLHLCSEASVRVVEYMDKASGTMLETPNGGGRFSEVLLHPVVTVSDQSMAEKAMSLHAEANKLCFIANSVNFPVLHRAIVHVADL</sequence>
<dbReference type="InterPro" id="IPR052707">
    <property type="entry name" value="OsmC_Ohr_Peroxiredoxin"/>
</dbReference>
<proteinExistence type="predicted"/>
<dbReference type="AlphaFoldDB" id="A0A9X1TBI8"/>
<dbReference type="SUPFAM" id="SSF82784">
    <property type="entry name" value="OsmC-like"/>
    <property type="match status" value="1"/>
</dbReference>
<name>A0A9X1TBI8_9BACT</name>
<dbReference type="RefSeq" id="WP_234614831.1">
    <property type="nucleotide sequence ID" value="NZ_CP098806.1"/>
</dbReference>
<reference evidence="1" key="1">
    <citation type="submission" date="2021-12" db="EMBL/GenBank/DDBJ databases">
        <title>Novel species in genus Dyadobacter.</title>
        <authorList>
            <person name="Ma C."/>
        </authorList>
    </citation>
    <scope>NUCLEOTIDE SEQUENCE</scope>
    <source>
        <strain evidence="1">CY399</strain>
    </source>
</reference>
<dbReference type="Pfam" id="PF02566">
    <property type="entry name" value="OsmC"/>
    <property type="match status" value="1"/>
</dbReference>
<comment type="caution">
    <text evidence="1">The sequence shown here is derived from an EMBL/GenBank/DDBJ whole genome shotgun (WGS) entry which is preliminary data.</text>
</comment>
<dbReference type="InterPro" id="IPR003718">
    <property type="entry name" value="OsmC/Ohr_fam"/>
</dbReference>
<accession>A0A9X1TBI8</accession>
<dbReference type="InterPro" id="IPR036102">
    <property type="entry name" value="OsmC/Ohrsf"/>
</dbReference>
<keyword evidence="2" id="KW-1185">Reference proteome</keyword>
<dbReference type="EMBL" id="JAJTTA010000002">
    <property type="protein sequence ID" value="MCF0042034.1"/>
    <property type="molecule type" value="Genomic_DNA"/>
</dbReference>
<dbReference type="PANTHER" id="PTHR42830">
    <property type="entry name" value="OSMOTICALLY INDUCIBLE FAMILY PROTEIN"/>
    <property type="match status" value="1"/>
</dbReference>
<dbReference type="Proteomes" id="UP001139700">
    <property type="component" value="Unassembled WGS sequence"/>
</dbReference>
<dbReference type="Gene3D" id="3.30.300.20">
    <property type="match status" value="1"/>
</dbReference>
<evidence type="ECO:0000313" key="1">
    <source>
        <dbReference type="EMBL" id="MCF0042034.1"/>
    </source>
</evidence>
<dbReference type="InterPro" id="IPR015946">
    <property type="entry name" value="KH_dom-like_a/b"/>
</dbReference>
<evidence type="ECO:0000313" key="2">
    <source>
        <dbReference type="Proteomes" id="UP001139700"/>
    </source>
</evidence>
<organism evidence="1 2">
    <name type="scientific">Dyadobacter fanqingshengii</name>
    <dbReference type="NCBI Taxonomy" id="2906443"/>
    <lineage>
        <taxon>Bacteria</taxon>
        <taxon>Pseudomonadati</taxon>
        <taxon>Bacteroidota</taxon>
        <taxon>Cytophagia</taxon>
        <taxon>Cytophagales</taxon>
        <taxon>Spirosomataceae</taxon>
        <taxon>Dyadobacter</taxon>
    </lineage>
</organism>